<reference evidence="1 2" key="1">
    <citation type="submission" date="2014-09" db="EMBL/GenBank/DDBJ databases">
        <title>Sporocytophaga myxococcoides PG-01 genome sequencing.</title>
        <authorList>
            <person name="Liu L."/>
            <person name="Gao P.J."/>
            <person name="Chen G.J."/>
            <person name="Wang L.S."/>
        </authorList>
    </citation>
    <scope>NUCLEOTIDE SEQUENCE [LARGE SCALE GENOMIC DNA]</scope>
    <source>
        <strain evidence="1 2">PG-01</strain>
    </source>
</reference>
<dbReference type="InterPro" id="IPR022385">
    <property type="entry name" value="Rhs_assc_core"/>
</dbReference>
<proteinExistence type="predicted"/>
<dbReference type="NCBIfam" id="TIGR03696">
    <property type="entry name" value="Rhs_assc_core"/>
    <property type="match status" value="1"/>
</dbReference>
<organism evidence="1 2">
    <name type="scientific">Sporocytophaga myxococcoides</name>
    <dbReference type="NCBI Taxonomy" id="153721"/>
    <lineage>
        <taxon>Bacteria</taxon>
        <taxon>Pseudomonadati</taxon>
        <taxon>Bacteroidota</taxon>
        <taxon>Cytophagia</taxon>
        <taxon>Cytophagales</taxon>
        <taxon>Cytophagaceae</taxon>
        <taxon>Sporocytophaga</taxon>
    </lineage>
</organism>
<gene>
    <name evidence="1" type="ORF">MYP_3011</name>
</gene>
<dbReference type="PANTHER" id="PTHR32305:SF15">
    <property type="entry name" value="PROTEIN RHSA-RELATED"/>
    <property type="match status" value="1"/>
</dbReference>
<accession>A0A098LH94</accession>
<dbReference type="AlphaFoldDB" id="A0A098LH94"/>
<comment type="caution">
    <text evidence="1">The sequence shown here is derived from an EMBL/GenBank/DDBJ whole genome shotgun (WGS) entry which is preliminary data.</text>
</comment>
<dbReference type="OrthoDB" id="976756at2"/>
<dbReference type="InterPro" id="IPR050708">
    <property type="entry name" value="T6SS_VgrG/RHS"/>
</dbReference>
<keyword evidence="2" id="KW-1185">Reference proteome</keyword>
<sequence length="655" mass="73427">MKGDQFSYALGYYDKDGKKDYSAIGGGTQGLQTTPVALNDQGKNTSLYNGNIATWTSLNKEVNYTTVSGQRVYQAWTQQFEYDQLNRIKSGKTPGNDAYKNTYAYDANGNITSLNRYNESGVQFDQLSYNYENKKAGYLANTNKLRSVSDLLSMAGVHISDIDNQGTDNYEYDEIGNLNKDVQEQIKKIEWTVYGKIKAVTREGGSSKSNLSFEYDASGNRTVKIVTDKDGNITKTFYIRDAQGNVMSTYEIPSAGSLTLDEQYIYGSSRLGVLRNEVRSYELTDHLGNVRSVIGELRDVNNQVDVVSAMDYYPFGMIAKSFNSNNYRYGYQSQEMDNEIYGTGNAYSFEYRIHDPRIGRFLSIDPMFKDFSWNSPYAFAENKVIHCFELEGLESVDVNSGEIDNTLTGDKDNVNAQNKSKDFSPWADLIPLKPSNAVVDAAAERVTGLMLQPIEEAYGNQLNLDYYSVSITKLPTGTSPEQLYEYIRQNFAQFKTGSGTNFTAYDSDEGAKWKSKDAIGSVMTFEIPLFGDGGPFTPNLDELSVIATDVKPNYWVFSPVFTLQDLGHPVCGNRQFGLIPNQNQGYTFFTRGADRPWGGPDALLDNALVFPGAERLWPQVMANVVKYVNDNGGQATVNPYISKRIDWTEDYLKKK</sequence>
<dbReference type="RefSeq" id="WP_045464783.1">
    <property type="nucleotide sequence ID" value="NZ_BBLT01000006.1"/>
</dbReference>
<dbReference type="EMBL" id="BBLT01000006">
    <property type="protein sequence ID" value="GAL85782.1"/>
    <property type="molecule type" value="Genomic_DNA"/>
</dbReference>
<evidence type="ECO:0000313" key="1">
    <source>
        <dbReference type="EMBL" id="GAL85782.1"/>
    </source>
</evidence>
<protein>
    <submittedName>
        <fullName evidence="1">Rhs family-like protein</fullName>
    </submittedName>
</protein>
<dbReference type="STRING" id="153721.MYP_3011"/>
<dbReference type="eggNOG" id="COG3209">
    <property type="taxonomic scope" value="Bacteria"/>
</dbReference>
<name>A0A098LH94_9BACT</name>
<evidence type="ECO:0000313" key="2">
    <source>
        <dbReference type="Proteomes" id="UP000030185"/>
    </source>
</evidence>
<dbReference type="PANTHER" id="PTHR32305">
    <property type="match status" value="1"/>
</dbReference>
<dbReference type="Proteomes" id="UP000030185">
    <property type="component" value="Unassembled WGS sequence"/>
</dbReference>
<dbReference type="Gene3D" id="2.180.10.10">
    <property type="entry name" value="RHS repeat-associated core"/>
    <property type="match status" value="1"/>
</dbReference>